<proteinExistence type="predicted"/>
<comment type="caution">
    <text evidence="2">The sequence shown here is derived from an EMBL/GenBank/DDBJ whole genome shotgun (WGS) entry which is preliminary data.</text>
</comment>
<dbReference type="Pfam" id="PF01593">
    <property type="entry name" value="Amino_oxidase"/>
    <property type="match status" value="1"/>
</dbReference>
<dbReference type="InterPro" id="IPR050464">
    <property type="entry name" value="Zeta_carotene_desat/Oxidored"/>
</dbReference>
<evidence type="ECO:0000313" key="3">
    <source>
        <dbReference type="Proteomes" id="UP001431209"/>
    </source>
</evidence>
<dbReference type="PANTHER" id="PTHR42923:SF20">
    <property type="entry name" value="FLAVIN-CONTAINING AMINE OXIDASEDEHYDROGENASE"/>
    <property type="match status" value="1"/>
</dbReference>
<dbReference type="Gene3D" id="3.50.50.60">
    <property type="entry name" value="FAD/NAD(P)-binding domain"/>
    <property type="match status" value="1"/>
</dbReference>
<dbReference type="GO" id="GO:0016491">
    <property type="term" value="F:oxidoreductase activity"/>
    <property type="evidence" value="ECO:0007669"/>
    <property type="project" value="InterPro"/>
</dbReference>
<dbReference type="AlphaFoldDB" id="A0AAW2ZR59"/>
<dbReference type="Gene3D" id="1.10.405.20">
    <property type="match status" value="1"/>
</dbReference>
<evidence type="ECO:0000313" key="2">
    <source>
        <dbReference type="EMBL" id="KAL0491674.1"/>
    </source>
</evidence>
<dbReference type="EMBL" id="JAOPGA020001843">
    <property type="protein sequence ID" value="KAL0491674.1"/>
    <property type="molecule type" value="Genomic_DNA"/>
</dbReference>
<dbReference type="Gene3D" id="3.30.70.1990">
    <property type="match status" value="1"/>
</dbReference>
<dbReference type="InterPro" id="IPR002937">
    <property type="entry name" value="Amino_oxidase"/>
</dbReference>
<dbReference type="PANTHER" id="PTHR42923">
    <property type="entry name" value="PROTOPORPHYRINOGEN OXIDASE"/>
    <property type="match status" value="1"/>
</dbReference>
<sequence>MNPPGSAKKRVCIVGSGAAGLSAAWSFSRHPDQFDVEVWDKLEQAGGVATSIDLKDYGTYINDGVQGGSPVYRNTIQMMDQVGMKCAPIQMKFSFGQYENAWNNTHKTELQERFADEIAKFEKVIKIVDKMMFIFAFVPIWVVMKMFRFSDEFANLMVYPLVALFFGTGNQSERVSAAIVTQIWLNPEARMFNYDKERMVAEAADMIAFPKLGEFYTRLQHQAEEAGNVKFFFNRPVGRIYRDNTKGRKVTVFNQEGDIRESYDYIVMACDAETALKILDKPSFLERTALGNVEYYNDISITHEDEDYMNRHNDLQLKERNDQYFIHQYSPESSLMEMSFNLTNYQPQLKGFQKNIFQTIFLNDKMMDKWTIDDIDKDKIIAEKWWRQFSHAWKHFLITVPLIRFIQGSGYGTTYYCGAYTIA</sequence>
<dbReference type="InterPro" id="IPR036188">
    <property type="entry name" value="FAD/NAD-bd_sf"/>
</dbReference>
<reference evidence="2 3" key="1">
    <citation type="submission" date="2024-03" db="EMBL/GenBank/DDBJ databases">
        <title>The Acrasis kona genome and developmental transcriptomes reveal deep origins of eukaryotic multicellular pathways.</title>
        <authorList>
            <person name="Sheikh S."/>
            <person name="Fu C.-J."/>
            <person name="Brown M.W."/>
            <person name="Baldauf S.L."/>
        </authorList>
    </citation>
    <scope>NUCLEOTIDE SEQUENCE [LARGE SCALE GENOMIC DNA]</scope>
    <source>
        <strain evidence="2 3">ATCC MYA-3509</strain>
    </source>
</reference>
<accession>A0AAW2ZR59</accession>
<gene>
    <name evidence="2" type="ORF">AKO1_010176</name>
</gene>
<keyword evidence="3" id="KW-1185">Reference proteome</keyword>
<dbReference type="SUPFAM" id="SSF51905">
    <property type="entry name" value="FAD/NAD(P)-binding domain"/>
    <property type="match status" value="1"/>
</dbReference>
<dbReference type="Proteomes" id="UP001431209">
    <property type="component" value="Unassembled WGS sequence"/>
</dbReference>
<name>A0AAW2ZR59_9EUKA</name>
<feature type="domain" description="Amine oxidase" evidence="1">
    <location>
        <begin position="19"/>
        <end position="302"/>
    </location>
</feature>
<evidence type="ECO:0000259" key="1">
    <source>
        <dbReference type="Pfam" id="PF01593"/>
    </source>
</evidence>
<dbReference type="PRINTS" id="PR00419">
    <property type="entry name" value="ADXRDTASE"/>
</dbReference>
<organism evidence="2 3">
    <name type="scientific">Acrasis kona</name>
    <dbReference type="NCBI Taxonomy" id="1008807"/>
    <lineage>
        <taxon>Eukaryota</taxon>
        <taxon>Discoba</taxon>
        <taxon>Heterolobosea</taxon>
        <taxon>Tetramitia</taxon>
        <taxon>Eutetramitia</taxon>
        <taxon>Acrasidae</taxon>
        <taxon>Acrasis</taxon>
    </lineage>
</organism>
<protein>
    <submittedName>
        <fullName evidence="2">L-aspartate oxidase</fullName>
    </submittedName>
</protein>